<protein>
    <submittedName>
        <fullName evidence="2">Uncharacterized protein</fullName>
    </submittedName>
</protein>
<dbReference type="KEGG" id="dpx:DAPPUDRAFT_108478"/>
<dbReference type="PhylomeDB" id="E9H0B5"/>
<evidence type="ECO:0000313" key="2">
    <source>
        <dbReference type="EMBL" id="EFX74846.1"/>
    </source>
</evidence>
<dbReference type="Proteomes" id="UP000000305">
    <property type="component" value="Unassembled WGS sequence"/>
</dbReference>
<evidence type="ECO:0000256" key="1">
    <source>
        <dbReference type="SAM" id="MobiDB-lite"/>
    </source>
</evidence>
<accession>E9H0B5</accession>
<keyword evidence="3" id="KW-1185">Reference proteome</keyword>
<sequence length="722" mass="81542">MAKSNLEEDIFNVLKQRGIELNTHVENIFRFTGYNNARTLANFNCATGVQEIEECVRSTLGKKERHVKMDSQKRTATFGEWFADDPCDFIFFPGERSAILLAVDMAKTIVAEYDQRKRKFVSLDGSSNKRHRLEDGNDTRLTSSTSSSSTPSNTEHTAGSSNATGSHTSIPSSDATQVTNQQSSQPLMRKGKTFADYLFSWLEKTQYDIAYDSSQCQIDLINPRITCTACKIRKLFQVYEANGCWKLATNFVNHLKMCHRSVPETGAEPNVTPAPANESPVLPINEPTEGAPTVNFHEEKKKLLDRINDQRKAMESKKKYGFRYRDDVLNTFCMLAFLTGGRRFYEMQCENFPGVYPSVRTIQKQIKKYDFSVPEGTLNVKGLKQFLILNNLPLTVCICEDATAIVGRREYDSGTNSVMGFSLPMEPNGLRNANLAKVKNAADIVHLFETLPRASVVVVVMAQPLADVPGLRICSFASDNRFTTEDVKARKATIAAALEAEGIVMLSYSADGDARELKMERQDLELGKKPPKRCSTEEAFMYSLKKLWPFWAANRICRGISKSDTIYEVTTRSSERLIRVKQPASTPDLRHLHVTTVEKAAIQQGDWCVFETIERDDYLLGRIEVLTHVNGRTNERFVSEWRWDEAGENCDVQALCSWFNIQRSDGTVTGKVEETPMISNGYFPCKYYVCSVPMPILDEEKSLRLSESTTDQLNLFLNLLEK</sequence>
<evidence type="ECO:0000313" key="3">
    <source>
        <dbReference type="Proteomes" id="UP000000305"/>
    </source>
</evidence>
<dbReference type="InParanoid" id="E9H0B5"/>
<feature type="compositionally biased region" description="Polar residues" evidence="1">
    <location>
        <begin position="155"/>
        <end position="186"/>
    </location>
</feature>
<feature type="compositionally biased region" description="Low complexity" evidence="1">
    <location>
        <begin position="142"/>
        <end position="154"/>
    </location>
</feature>
<dbReference type="HOGENOM" id="CLU_383230_0_0_1"/>
<gene>
    <name evidence="2" type="ORF">DAPPUDRAFT_108478</name>
</gene>
<dbReference type="AlphaFoldDB" id="E9H0B5"/>
<dbReference type="PANTHER" id="PTHR33173">
    <property type="match status" value="1"/>
</dbReference>
<feature type="region of interest" description="Disordered" evidence="1">
    <location>
        <begin position="127"/>
        <end position="187"/>
    </location>
</feature>
<proteinExistence type="predicted"/>
<name>E9H0B5_DAPPU</name>
<dbReference type="eggNOG" id="ENOG502QUPU">
    <property type="taxonomic scope" value="Eukaryota"/>
</dbReference>
<dbReference type="EMBL" id="GL732580">
    <property type="protein sequence ID" value="EFX74846.1"/>
    <property type="molecule type" value="Genomic_DNA"/>
</dbReference>
<organism evidence="2 3">
    <name type="scientific">Daphnia pulex</name>
    <name type="common">Water flea</name>
    <dbReference type="NCBI Taxonomy" id="6669"/>
    <lineage>
        <taxon>Eukaryota</taxon>
        <taxon>Metazoa</taxon>
        <taxon>Ecdysozoa</taxon>
        <taxon>Arthropoda</taxon>
        <taxon>Crustacea</taxon>
        <taxon>Branchiopoda</taxon>
        <taxon>Diplostraca</taxon>
        <taxon>Cladocera</taxon>
        <taxon>Anomopoda</taxon>
        <taxon>Daphniidae</taxon>
        <taxon>Daphnia</taxon>
    </lineage>
</organism>
<dbReference type="OrthoDB" id="10021027at2759"/>
<reference evidence="2 3" key="1">
    <citation type="journal article" date="2011" name="Science">
        <title>The ecoresponsive genome of Daphnia pulex.</title>
        <authorList>
            <person name="Colbourne J.K."/>
            <person name="Pfrender M.E."/>
            <person name="Gilbert D."/>
            <person name="Thomas W.K."/>
            <person name="Tucker A."/>
            <person name="Oakley T.H."/>
            <person name="Tokishita S."/>
            <person name="Aerts A."/>
            <person name="Arnold G.J."/>
            <person name="Basu M.K."/>
            <person name="Bauer D.J."/>
            <person name="Caceres C.E."/>
            <person name="Carmel L."/>
            <person name="Casola C."/>
            <person name="Choi J.H."/>
            <person name="Detter J.C."/>
            <person name="Dong Q."/>
            <person name="Dusheyko S."/>
            <person name="Eads B.D."/>
            <person name="Frohlich T."/>
            <person name="Geiler-Samerotte K.A."/>
            <person name="Gerlach D."/>
            <person name="Hatcher P."/>
            <person name="Jogdeo S."/>
            <person name="Krijgsveld J."/>
            <person name="Kriventseva E.V."/>
            <person name="Kultz D."/>
            <person name="Laforsch C."/>
            <person name="Lindquist E."/>
            <person name="Lopez J."/>
            <person name="Manak J.R."/>
            <person name="Muller J."/>
            <person name="Pangilinan J."/>
            <person name="Patwardhan R.P."/>
            <person name="Pitluck S."/>
            <person name="Pritham E.J."/>
            <person name="Rechtsteiner A."/>
            <person name="Rho M."/>
            <person name="Rogozin I.B."/>
            <person name="Sakarya O."/>
            <person name="Salamov A."/>
            <person name="Schaack S."/>
            <person name="Shapiro H."/>
            <person name="Shiga Y."/>
            <person name="Skalitzky C."/>
            <person name="Smith Z."/>
            <person name="Souvorov A."/>
            <person name="Sung W."/>
            <person name="Tang Z."/>
            <person name="Tsuchiya D."/>
            <person name="Tu H."/>
            <person name="Vos H."/>
            <person name="Wang M."/>
            <person name="Wolf Y.I."/>
            <person name="Yamagata H."/>
            <person name="Yamada T."/>
            <person name="Ye Y."/>
            <person name="Shaw J.R."/>
            <person name="Andrews J."/>
            <person name="Crease T.J."/>
            <person name="Tang H."/>
            <person name="Lucas S.M."/>
            <person name="Robertson H.M."/>
            <person name="Bork P."/>
            <person name="Koonin E.V."/>
            <person name="Zdobnov E.M."/>
            <person name="Grigoriev I.V."/>
            <person name="Lynch M."/>
            <person name="Boore J.L."/>
        </authorList>
    </citation>
    <scope>NUCLEOTIDE SEQUENCE [LARGE SCALE GENOMIC DNA]</scope>
</reference>
<dbReference type="PANTHER" id="PTHR33173:SF2">
    <property type="entry name" value="MYND-TYPE DOMAIN-CONTAINING PROTEIN"/>
    <property type="match status" value="1"/>
</dbReference>